<sequence length="243" mass="27765">MNSSPYFFRHYSIVALLSLLFFACSPRVSSDAILRVGTTGDYPPLTSFDTLTGKFSGEDIDMAIRLGHHLGRKVIFVRTTWKTLAEDMLAGKFDLATGGISVNVTREKLFNFSIPLLLDRKVAVFRATDRHKFRDFKSIDLPDVRVIENIGGTNEAFAKQHLRHAILQIIPDNQRVFKALLANKADVMFTDETEARYQQTQHPELTWLRLDENISPAYAKAIMYSKKDSLLQQKVNTWLRKQL</sequence>
<dbReference type="PANTHER" id="PTHR35936:SF19">
    <property type="entry name" value="AMINO-ACID-BINDING PROTEIN YXEM-RELATED"/>
    <property type="match status" value="1"/>
</dbReference>
<evidence type="ECO:0000313" key="4">
    <source>
        <dbReference type="Proteomes" id="UP000094313"/>
    </source>
</evidence>
<evidence type="ECO:0000313" key="3">
    <source>
        <dbReference type="EMBL" id="AOM78793.1"/>
    </source>
</evidence>
<feature type="domain" description="Solute-binding protein family 3/N-terminal" evidence="2">
    <location>
        <begin position="33"/>
        <end position="243"/>
    </location>
</feature>
<reference evidence="3 4" key="1">
    <citation type="submission" date="2016-08" db="EMBL/GenBank/DDBJ databases">
        <authorList>
            <person name="Seilhamer J.J."/>
        </authorList>
    </citation>
    <scope>NUCLEOTIDE SEQUENCE [LARGE SCALE GENOMIC DNA]</scope>
    <source>
        <strain evidence="3 4">DX4</strain>
    </source>
</reference>
<proteinExistence type="predicted"/>
<keyword evidence="1" id="KW-0732">Signal</keyword>
<protein>
    <recommendedName>
        <fullName evidence="2">Solute-binding protein family 3/N-terminal domain-containing protein</fullName>
    </recommendedName>
</protein>
<dbReference type="KEGG" id="psty:BFS30_17405"/>
<evidence type="ECO:0000256" key="1">
    <source>
        <dbReference type="ARBA" id="ARBA00022729"/>
    </source>
</evidence>
<organism evidence="3 4">
    <name type="scientific">Pedobacter steynii</name>
    <dbReference type="NCBI Taxonomy" id="430522"/>
    <lineage>
        <taxon>Bacteria</taxon>
        <taxon>Pseudomonadati</taxon>
        <taxon>Bacteroidota</taxon>
        <taxon>Sphingobacteriia</taxon>
        <taxon>Sphingobacteriales</taxon>
        <taxon>Sphingobacteriaceae</taxon>
        <taxon>Pedobacter</taxon>
    </lineage>
</organism>
<dbReference type="OrthoDB" id="8613538at2"/>
<dbReference type="InterPro" id="IPR001638">
    <property type="entry name" value="Solute-binding_3/MltF_N"/>
</dbReference>
<accession>A0A1D7QJJ2</accession>
<dbReference type="EMBL" id="CP017141">
    <property type="protein sequence ID" value="AOM78793.1"/>
    <property type="molecule type" value="Genomic_DNA"/>
</dbReference>
<dbReference type="Pfam" id="PF00497">
    <property type="entry name" value="SBP_bac_3"/>
    <property type="match status" value="1"/>
</dbReference>
<dbReference type="SMART" id="SM00062">
    <property type="entry name" value="PBPb"/>
    <property type="match status" value="1"/>
</dbReference>
<dbReference type="Proteomes" id="UP000094313">
    <property type="component" value="Chromosome"/>
</dbReference>
<gene>
    <name evidence="3" type="ORF">BFS30_17405</name>
</gene>
<dbReference type="PANTHER" id="PTHR35936">
    <property type="entry name" value="MEMBRANE-BOUND LYTIC MUREIN TRANSGLYCOSYLASE F"/>
    <property type="match status" value="1"/>
</dbReference>
<dbReference type="Gene3D" id="3.40.190.10">
    <property type="entry name" value="Periplasmic binding protein-like II"/>
    <property type="match status" value="2"/>
</dbReference>
<keyword evidence="4" id="KW-1185">Reference proteome</keyword>
<dbReference type="SUPFAM" id="SSF53850">
    <property type="entry name" value="Periplasmic binding protein-like II"/>
    <property type="match status" value="1"/>
</dbReference>
<dbReference type="AlphaFoldDB" id="A0A1D7QJJ2"/>
<evidence type="ECO:0000259" key="2">
    <source>
        <dbReference type="SMART" id="SM00062"/>
    </source>
</evidence>
<name>A0A1D7QJJ2_9SPHI</name>